<dbReference type="EMBL" id="ASHM01239812">
    <property type="protein sequence ID" value="PNX69025.1"/>
    <property type="molecule type" value="Genomic_DNA"/>
</dbReference>
<gene>
    <name evidence="2" type="ORF">L195_g064248</name>
</gene>
<evidence type="ECO:0000313" key="2">
    <source>
        <dbReference type="EMBL" id="PNX69025.1"/>
    </source>
</evidence>
<protein>
    <submittedName>
        <fullName evidence="2">Uncharacterized protein</fullName>
    </submittedName>
</protein>
<accession>A0A2K3KRX7</accession>
<dbReference type="AlphaFoldDB" id="A0A2K3KRX7"/>
<dbReference type="Proteomes" id="UP000236291">
    <property type="component" value="Unassembled WGS sequence"/>
</dbReference>
<reference evidence="2 3" key="1">
    <citation type="journal article" date="2014" name="Am. J. Bot.">
        <title>Genome assembly and annotation for red clover (Trifolium pratense; Fabaceae).</title>
        <authorList>
            <person name="Istvanek J."/>
            <person name="Jaros M."/>
            <person name="Krenek A."/>
            <person name="Repkova J."/>
        </authorList>
    </citation>
    <scope>NUCLEOTIDE SEQUENCE [LARGE SCALE GENOMIC DNA]</scope>
    <source>
        <strain evidence="3">cv. Tatra</strain>
        <tissue evidence="2">Young leaves</tissue>
    </source>
</reference>
<comment type="caution">
    <text evidence="2">The sequence shown here is derived from an EMBL/GenBank/DDBJ whole genome shotgun (WGS) entry which is preliminary data.</text>
</comment>
<organism evidence="2 3">
    <name type="scientific">Trifolium pratense</name>
    <name type="common">Red clover</name>
    <dbReference type="NCBI Taxonomy" id="57577"/>
    <lineage>
        <taxon>Eukaryota</taxon>
        <taxon>Viridiplantae</taxon>
        <taxon>Streptophyta</taxon>
        <taxon>Embryophyta</taxon>
        <taxon>Tracheophyta</taxon>
        <taxon>Spermatophyta</taxon>
        <taxon>Magnoliopsida</taxon>
        <taxon>eudicotyledons</taxon>
        <taxon>Gunneridae</taxon>
        <taxon>Pentapetalae</taxon>
        <taxon>rosids</taxon>
        <taxon>fabids</taxon>
        <taxon>Fabales</taxon>
        <taxon>Fabaceae</taxon>
        <taxon>Papilionoideae</taxon>
        <taxon>50 kb inversion clade</taxon>
        <taxon>NPAAA clade</taxon>
        <taxon>Hologalegina</taxon>
        <taxon>IRL clade</taxon>
        <taxon>Trifolieae</taxon>
        <taxon>Trifolium</taxon>
    </lineage>
</organism>
<reference evidence="2 3" key="2">
    <citation type="journal article" date="2017" name="Front. Plant Sci.">
        <title>Gene Classification and Mining of Molecular Markers Useful in Red Clover (Trifolium pratense) Breeding.</title>
        <authorList>
            <person name="Istvanek J."/>
            <person name="Dluhosova J."/>
            <person name="Dluhos P."/>
            <person name="Patkova L."/>
            <person name="Nedelnik J."/>
            <person name="Repkova J."/>
        </authorList>
    </citation>
    <scope>NUCLEOTIDE SEQUENCE [LARGE SCALE GENOMIC DNA]</scope>
    <source>
        <strain evidence="3">cv. Tatra</strain>
        <tissue evidence="2">Young leaves</tissue>
    </source>
</reference>
<proteinExistence type="predicted"/>
<evidence type="ECO:0000313" key="3">
    <source>
        <dbReference type="Proteomes" id="UP000236291"/>
    </source>
</evidence>
<sequence length="45" mass="5148">MTIPTDSEQQRTEATVEPAVDESDDDEPPRNTFKYKSSHPEELIL</sequence>
<name>A0A2K3KRX7_TRIPR</name>
<evidence type="ECO:0000256" key="1">
    <source>
        <dbReference type="SAM" id="MobiDB-lite"/>
    </source>
</evidence>
<feature type="region of interest" description="Disordered" evidence="1">
    <location>
        <begin position="1"/>
        <end position="45"/>
    </location>
</feature>
<feature type="non-terminal residue" evidence="2">
    <location>
        <position position="45"/>
    </location>
</feature>